<protein>
    <submittedName>
        <fullName evidence="1">Uncharacterized protein</fullName>
    </submittedName>
</protein>
<keyword evidence="2" id="KW-1185">Reference proteome</keyword>
<dbReference type="AlphaFoldDB" id="A0AAW1QQK2"/>
<dbReference type="InterPro" id="IPR025585">
    <property type="entry name" value="PSII_Psb27"/>
</dbReference>
<evidence type="ECO:0000313" key="1">
    <source>
        <dbReference type="EMBL" id="KAK9823752.1"/>
    </source>
</evidence>
<dbReference type="Gene3D" id="1.20.58.810">
    <property type="entry name" value="Photosystem II Pbs27"/>
    <property type="match status" value="1"/>
</dbReference>
<proteinExistence type="inferred from homology"/>
<dbReference type="HAMAP" id="MF_01481">
    <property type="entry name" value="PSII_Psb27"/>
    <property type="match status" value="1"/>
</dbReference>
<dbReference type="Proteomes" id="UP001489004">
    <property type="component" value="Unassembled WGS sequence"/>
</dbReference>
<reference evidence="1 2" key="1">
    <citation type="journal article" date="2024" name="Nat. Commun.">
        <title>Phylogenomics reveals the evolutionary origins of lichenization in chlorophyte algae.</title>
        <authorList>
            <person name="Puginier C."/>
            <person name="Libourel C."/>
            <person name="Otte J."/>
            <person name="Skaloud P."/>
            <person name="Haon M."/>
            <person name="Grisel S."/>
            <person name="Petersen M."/>
            <person name="Berrin J.G."/>
            <person name="Delaux P.M."/>
            <person name="Dal Grande F."/>
            <person name="Keller J."/>
        </authorList>
    </citation>
    <scope>NUCLEOTIDE SEQUENCE [LARGE SCALE GENOMIC DNA]</scope>
    <source>
        <strain evidence="1 2">SAG 2043</strain>
    </source>
</reference>
<dbReference type="GO" id="GO:0009543">
    <property type="term" value="C:chloroplast thylakoid lumen"/>
    <property type="evidence" value="ECO:0007669"/>
    <property type="project" value="TreeGrafter"/>
</dbReference>
<organism evidence="1 2">
    <name type="scientific">[Myrmecia] bisecta</name>
    <dbReference type="NCBI Taxonomy" id="41462"/>
    <lineage>
        <taxon>Eukaryota</taxon>
        <taxon>Viridiplantae</taxon>
        <taxon>Chlorophyta</taxon>
        <taxon>core chlorophytes</taxon>
        <taxon>Trebouxiophyceae</taxon>
        <taxon>Trebouxiales</taxon>
        <taxon>Trebouxiaceae</taxon>
        <taxon>Myrmecia</taxon>
    </lineage>
</organism>
<sequence length="188" mass="20727">MLTTVTPARPACLPTRSVPHRHTWRCVCSAGETESRPCKFMLQRRSLLLSATAAATAAVVNAPESRAFDLLPVTERPGALPKGYEDLARKLVQALKESIVVDRDGATENEIRRKADPAKDLVKQWVSKWNGDRIVKDEDSYKQVTAALQELGAFYTKNGQRSRLTKATAESLLAKLQAAEDALPVQDK</sequence>
<dbReference type="PANTHER" id="PTHR34041:SF3">
    <property type="entry name" value="PHOTOSYSTEM II D1 PRECURSOR PROCESSING PROTEIN PSB27-H2, CHLOROPLASTIC"/>
    <property type="match status" value="1"/>
</dbReference>
<name>A0AAW1QQK2_9CHLO</name>
<dbReference type="EMBL" id="JALJOR010000002">
    <property type="protein sequence ID" value="KAK9823752.1"/>
    <property type="molecule type" value="Genomic_DNA"/>
</dbReference>
<dbReference type="GO" id="GO:0010207">
    <property type="term" value="P:photosystem II assembly"/>
    <property type="evidence" value="ECO:0007669"/>
    <property type="project" value="InterPro"/>
</dbReference>
<dbReference type="Pfam" id="PF13326">
    <property type="entry name" value="PSII_Pbs27"/>
    <property type="match status" value="1"/>
</dbReference>
<dbReference type="InterPro" id="IPR038450">
    <property type="entry name" value="PSII_Psb27_sf"/>
</dbReference>
<dbReference type="PANTHER" id="PTHR34041">
    <property type="entry name" value="PHOTOSYSTEM II REPAIR PROTEIN PSB27-H1, CHLOROPLASTIC"/>
    <property type="match status" value="1"/>
</dbReference>
<comment type="caution">
    <text evidence="1">The sequence shown here is derived from an EMBL/GenBank/DDBJ whole genome shotgun (WGS) entry which is preliminary data.</text>
</comment>
<accession>A0AAW1QQK2</accession>
<dbReference type="GO" id="GO:0009523">
    <property type="term" value="C:photosystem II"/>
    <property type="evidence" value="ECO:0007669"/>
    <property type="project" value="InterPro"/>
</dbReference>
<gene>
    <name evidence="1" type="ORF">WJX72_005160</name>
</gene>
<evidence type="ECO:0000313" key="2">
    <source>
        <dbReference type="Proteomes" id="UP001489004"/>
    </source>
</evidence>
<dbReference type="GO" id="GO:0010206">
    <property type="term" value="P:photosystem II repair"/>
    <property type="evidence" value="ECO:0007669"/>
    <property type="project" value="InterPro"/>
</dbReference>